<dbReference type="PANTHER" id="PTHR10513:SF35">
    <property type="entry name" value="DEOXYADENOSINE KINASE"/>
    <property type="match status" value="1"/>
</dbReference>
<dbReference type="GO" id="GO:0005524">
    <property type="term" value="F:ATP binding"/>
    <property type="evidence" value="ECO:0007669"/>
    <property type="project" value="UniProtKB-KW"/>
</dbReference>
<evidence type="ECO:0000256" key="6">
    <source>
        <dbReference type="PIRSR" id="PIRSR000705-1"/>
    </source>
</evidence>
<feature type="binding site" evidence="8">
    <location>
        <begin position="182"/>
        <end position="184"/>
    </location>
    <ligand>
        <name>ATP</name>
        <dbReference type="ChEBI" id="CHEBI:30616"/>
    </ligand>
</feature>
<dbReference type="Gene3D" id="3.40.50.300">
    <property type="entry name" value="P-loop containing nucleotide triphosphate hydrolases"/>
    <property type="match status" value="1"/>
</dbReference>
<evidence type="ECO:0000256" key="8">
    <source>
        <dbReference type="PIRSR" id="PIRSR000705-3"/>
    </source>
</evidence>
<reference evidence="10" key="1">
    <citation type="journal article" date="2015" name="PeerJ">
        <title>First genomic representation of candidate bacterial phylum KSB3 points to enhanced environmental sensing as a trigger of wastewater bulking.</title>
        <authorList>
            <person name="Sekiguchi Y."/>
            <person name="Ohashi A."/>
            <person name="Parks D.H."/>
            <person name="Yamauchi T."/>
            <person name="Tyson G.W."/>
            <person name="Hugenholtz P."/>
        </authorList>
    </citation>
    <scope>NUCLEOTIDE SEQUENCE [LARGE SCALE GENOMIC DNA]</scope>
</reference>
<evidence type="ECO:0000256" key="4">
    <source>
        <dbReference type="ARBA" id="ARBA00022777"/>
    </source>
</evidence>
<comment type="similarity">
    <text evidence="1">Belongs to the DCK/DGK family.</text>
</comment>
<dbReference type="FunFam" id="3.40.50.300:FF:000659">
    <property type="entry name" value="Deoxyguanosine kinase"/>
    <property type="match status" value="1"/>
</dbReference>
<accession>A0A0S6WA13</accession>
<feature type="binding site" evidence="7">
    <location>
        <position position="147"/>
    </location>
    <ligand>
        <name>substrate</name>
    </ligand>
</feature>
<dbReference type="InterPro" id="IPR031314">
    <property type="entry name" value="DNK_dom"/>
</dbReference>
<feature type="binding site" evidence="8">
    <location>
        <begin position="138"/>
        <end position="142"/>
    </location>
    <ligand>
        <name>ATP</name>
        <dbReference type="ChEBI" id="CHEBI:30616"/>
    </ligand>
</feature>
<dbReference type="Proteomes" id="UP000030661">
    <property type="component" value="Unassembled WGS sequence"/>
</dbReference>
<dbReference type="InterPro" id="IPR002624">
    <property type="entry name" value="DCK/DGK"/>
</dbReference>
<gene>
    <name evidence="10" type="ORF">U27_01897</name>
</gene>
<keyword evidence="3 8" id="KW-0547">Nucleotide-binding</keyword>
<feature type="binding site" evidence="7">
    <location>
        <position position="81"/>
    </location>
    <ligand>
        <name>substrate</name>
    </ligand>
</feature>
<protein>
    <submittedName>
        <fullName evidence="10">Deoxynucleoside kinase</fullName>
    </submittedName>
</protein>
<keyword evidence="11" id="KW-1185">Reference proteome</keyword>
<feature type="binding site" evidence="7">
    <location>
        <position position="33"/>
    </location>
    <ligand>
        <name>substrate</name>
    </ligand>
</feature>
<dbReference type="InterPro" id="IPR027417">
    <property type="entry name" value="P-loop_NTPase"/>
</dbReference>
<feature type="active site" description="Proton acceptor" evidence="6">
    <location>
        <position position="80"/>
    </location>
</feature>
<dbReference type="Pfam" id="PF01712">
    <property type="entry name" value="dNK"/>
    <property type="match status" value="1"/>
</dbReference>
<feature type="binding site" evidence="7">
    <location>
        <position position="86"/>
    </location>
    <ligand>
        <name>substrate</name>
    </ligand>
</feature>
<dbReference type="SUPFAM" id="SSF52540">
    <property type="entry name" value="P-loop containing nucleoside triphosphate hydrolases"/>
    <property type="match status" value="1"/>
</dbReference>
<feature type="binding site" evidence="7">
    <location>
        <position position="45"/>
    </location>
    <ligand>
        <name>substrate</name>
    </ligand>
</feature>
<keyword evidence="5 8" id="KW-0067">ATP-binding</keyword>
<dbReference type="GO" id="GO:0019136">
    <property type="term" value="F:deoxynucleoside kinase activity"/>
    <property type="evidence" value="ECO:0007669"/>
    <property type="project" value="InterPro"/>
</dbReference>
<dbReference type="InterPro" id="IPR050566">
    <property type="entry name" value="Deoxyribonucleoside_kinase"/>
</dbReference>
<feature type="domain" description="Deoxynucleoside kinase" evidence="9">
    <location>
        <begin position="5"/>
        <end position="198"/>
    </location>
</feature>
<evidence type="ECO:0000313" key="10">
    <source>
        <dbReference type="EMBL" id="GAK55066.1"/>
    </source>
</evidence>
<dbReference type="HOGENOM" id="CLU_030466_2_1_0"/>
<dbReference type="eggNOG" id="COG1428">
    <property type="taxonomic scope" value="Bacteria"/>
</dbReference>
<proteinExistence type="inferred from homology"/>
<evidence type="ECO:0000256" key="7">
    <source>
        <dbReference type="PIRSR" id="PIRSR000705-2"/>
    </source>
</evidence>
<feature type="binding site" evidence="7">
    <location>
        <position position="56"/>
    </location>
    <ligand>
        <name>substrate</name>
    </ligand>
</feature>
<keyword evidence="4 10" id="KW-0418">Kinase</keyword>
<feature type="binding site" evidence="8">
    <location>
        <begin position="9"/>
        <end position="17"/>
    </location>
    <ligand>
        <name>ATP</name>
        <dbReference type="ChEBI" id="CHEBI:30616"/>
    </ligand>
</feature>
<dbReference type="PIRSF" id="PIRSF000705">
    <property type="entry name" value="DNK"/>
    <property type="match status" value="1"/>
</dbReference>
<evidence type="ECO:0000313" key="11">
    <source>
        <dbReference type="Proteomes" id="UP000030661"/>
    </source>
</evidence>
<dbReference type="CDD" id="cd01673">
    <property type="entry name" value="dNK"/>
    <property type="match status" value="1"/>
</dbReference>
<name>A0A0S6WA13_VECG1</name>
<keyword evidence="2" id="KW-0808">Transferase</keyword>
<dbReference type="PANTHER" id="PTHR10513">
    <property type="entry name" value="DEOXYNUCLEOSIDE KINASE"/>
    <property type="match status" value="1"/>
</dbReference>
<dbReference type="EMBL" id="DF820463">
    <property type="protein sequence ID" value="GAK55066.1"/>
    <property type="molecule type" value="Genomic_DNA"/>
</dbReference>
<evidence type="ECO:0000259" key="9">
    <source>
        <dbReference type="Pfam" id="PF01712"/>
    </source>
</evidence>
<sequence>MKTFIAVAGNVGVGKSTLTRLLSEYMGWEPFYEAVDANPYLADFYQDMRAWSFHSQIFFLAKRLSHHRQIIERPGTVLQDRTVYEDAEIFARNLLQQGYISDRDWRSYWDLYQTVITILPPPDLVIYLQASVSVLQERIRQRGRDYEQTISAEYLTQLNALYETWMDHFTLCPVLTVPTDNLNFVTANTHLEMIANRVLYKLHGKEIVVFE</sequence>
<dbReference type="AlphaFoldDB" id="A0A0S6WA13"/>
<organism evidence="10">
    <name type="scientific">Vecturithrix granuli</name>
    <dbReference type="NCBI Taxonomy" id="1499967"/>
    <lineage>
        <taxon>Bacteria</taxon>
        <taxon>Candidatus Moduliflexota</taxon>
        <taxon>Candidatus Vecturitrichia</taxon>
        <taxon>Candidatus Vecturitrichales</taxon>
        <taxon>Candidatus Vecturitrichaceae</taxon>
        <taxon>Candidatus Vecturithrix</taxon>
    </lineage>
</organism>
<dbReference type="GO" id="GO:0005737">
    <property type="term" value="C:cytoplasm"/>
    <property type="evidence" value="ECO:0007669"/>
    <property type="project" value="TreeGrafter"/>
</dbReference>
<evidence type="ECO:0000256" key="5">
    <source>
        <dbReference type="ARBA" id="ARBA00022840"/>
    </source>
</evidence>
<dbReference type="STRING" id="1499967.U27_01897"/>
<evidence type="ECO:0000256" key="3">
    <source>
        <dbReference type="ARBA" id="ARBA00022741"/>
    </source>
</evidence>
<evidence type="ECO:0000256" key="1">
    <source>
        <dbReference type="ARBA" id="ARBA00007420"/>
    </source>
</evidence>
<evidence type="ECO:0000256" key="2">
    <source>
        <dbReference type="ARBA" id="ARBA00022679"/>
    </source>
</evidence>